<dbReference type="Proteomes" id="UP000298030">
    <property type="component" value="Unassembled WGS sequence"/>
</dbReference>
<keyword evidence="2" id="KW-1185">Reference proteome</keyword>
<name>A0A4Y7SGR8_COPMI</name>
<accession>A0A4Y7SGR8</accession>
<sequence length="110" mass="12809">MYRAKDVLSYYVLNEPIREEENLTKGGLPVYPTAEWNRYKGIKVHWVVTSPNSKRIPKLNLGIRSLFAKSNGCYGLDDRMLHPQLVSKGFEWAVCIPKKTDKFPGLWWRP</sequence>
<proteinExistence type="predicted"/>
<protein>
    <submittedName>
        <fullName evidence="1">Uncharacterized protein</fullName>
    </submittedName>
</protein>
<gene>
    <name evidence="1" type="ORF">FA13DRAFT_1644019</name>
</gene>
<evidence type="ECO:0000313" key="1">
    <source>
        <dbReference type="EMBL" id="TEB20948.1"/>
    </source>
</evidence>
<dbReference type="AlphaFoldDB" id="A0A4Y7SGR8"/>
<dbReference type="EMBL" id="QPFP01000128">
    <property type="protein sequence ID" value="TEB20948.1"/>
    <property type="molecule type" value="Genomic_DNA"/>
</dbReference>
<reference evidence="1 2" key="1">
    <citation type="journal article" date="2019" name="Nat. Ecol. Evol.">
        <title>Megaphylogeny resolves global patterns of mushroom evolution.</title>
        <authorList>
            <person name="Varga T."/>
            <person name="Krizsan K."/>
            <person name="Foldi C."/>
            <person name="Dima B."/>
            <person name="Sanchez-Garcia M."/>
            <person name="Sanchez-Ramirez S."/>
            <person name="Szollosi G.J."/>
            <person name="Szarkandi J.G."/>
            <person name="Papp V."/>
            <person name="Albert L."/>
            <person name="Andreopoulos W."/>
            <person name="Angelini C."/>
            <person name="Antonin V."/>
            <person name="Barry K.W."/>
            <person name="Bougher N.L."/>
            <person name="Buchanan P."/>
            <person name="Buyck B."/>
            <person name="Bense V."/>
            <person name="Catcheside P."/>
            <person name="Chovatia M."/>
            <person name="Cooper J."/>
            <person name="Damon W."/>
            <person name="Desjardin D."/>
            <person name="Finy P."/>
            <person name="Geml J."/>
            <person name="Haridas S."/>
            <person name="Hughes K."/>
            <person name="Justo A."/>
            <person name="Karasinski D."/>
            <person name="Kautmanova I."/>
            <person name="Kiss B."/>
            <person name="Kocsube S."/>
            <person name="Kotiranta H."/>
            <person name="LaButti K.M."/>
            <person name="Lechner B.E."/>
            <person name="Liimatainen K."/>
            <person name="Lipzen A."/>
            <person name="Lukacs Z."/>
            <person name="Mihaltcheva S."/>
            <person name="Morgado L.N."/>
            <person name="Niskanen T."/>
            <person name="Noordeloos M.E."/>
            <person name="Ohm R.A."/>
            <person name="Ortiz-Santana B."/>
            <person name="Ovrebo C."/>
            <person name="Racz N."/>
            <person name="Riley R."/>
            <person name="Savchenko A."/>
            <person name="Shiryaev A."/>
            <person name="Soop K."/>
            <person name="Spirin V."/>
            <person name="Szebenyi C."/>
            <person name="Tomsovsky M."/>
            <person name="Tulloss R.E."/>
            <person name="Uehling J."/>
            <person name="Grigoriev I.V."/>
            <person name="Vagvolgyi C."/>
            <person name="Papp T."/>
            <person name="Martin F.M."/>
            <person name="Miettinen O."/>
            <person name="Hibbett D.S."/>
            <person name="Nagy L.G."/>
        </authorList>
    </citation>
    <scope>NUCLEOTIDE SEQUENCE [LARGE SCALE GENOMIC DNA]</scope>
    <source>
        <strain evidence="1 2">FP101781</strain>
    </source>
</reference>
<organism evidence="1 2">
    <name type="scientific">Coprinellus micaceus</name>
    <name type="common">Glistening ink-cap mushroom</name>
    <name type="synonym">Coprinus micaceus</name>
    <dbReference type="NCBI Taxonomy" id="71717"/>
    <lineage>
        <taxon>Eukaryota</taxon>
        <taxon>Fungi</taxon>
        <taxon>Dikarya</taxon>
        <taxon>Basidiomycota</taxon>
        <taxon>Agaricomycotina</taxon>
        <taxon>Agaricomycetes</taxon>
        <taxon>Agaricomycetidae</taxon>
        <taxon>Agaricales</taxon>
        <taxon>Agaricineae</taxon>
        <taxon>Psathyrellaceae</taxon>
        <taxon>Coprinellus</taxon>
    </lineage>
</organism>
<comment type="caution">
    <text evidence="1">The sequence shown here is derived from an EMBL/GenBank/DDBJ whole genome shotgun (WGS) entry which is preliminary data.</text>
</comment>
<dbReference type="OrthoDB" id="3026189at2759"/>
<feature type="non-terminal residue" evidence="1">
    <location>
        <position position="110"/>
    </location>
</feature>
<evidence type="ECO:0000313" key="2">
    <source>
        <dbReference type="Proteomes" id="UP000298030"/>
    </source>
</evidence>